<gene>
    <name evidence="1" type="ORF">GCM10010251_45220</name>
</gene>
<proteinExistence type="predicted"/>
<evidence type="ECO:0000313" key="2">
    <source>
        <dbReference type="Proteomes" id="UP000658320"/>
    </source>
</evidence>
<accession>A0A918FD47</accession>
<dbReference type="AlphaFoldDB" id="A0A918FD47"/>
<keyword evidence="2" id="KW-1185">Reference proteome</keyword>
<dbReference type="Gene3D" id="3.30.420.280">
    <property type="match status" value="1"/>
</dbReference>
<dbReference type="InterPro" id="IPR006437">
    <property type="entry name" value="Phage_terminase_lsu"/>
</dbReference>
<reference evidence="1" key="1">
    <citation type="journal article" date="2014" name="Int. J. Syst. Evol. Microbiol.">
        <title>Complete genome sequence of Corynebacterium casei LMG S-19264T (=DSM 44701T), isolated from a smear-ripened cheese.</title>
        <authorList>
            <consortium name="US DOE Joint Genome Institute (JGI-PGF)"/>
            <person name="Walter F."/>
            <person name="Albersmeier A."/>
            <person name="Kalinowski J."/>
            <person name="Ruckert C."/>
        </authorList>
    </citation>
    <scope>NUCLEOTIDE SEQUENCE</scope>
    <source>
        <strain evidence="1">JCM 4346</strain>
    </source>
</reference>
<dbReference type="RefSeq" id="WP_189939392.1">
    <property type="nucleotide sequence ID" value="NZ_BMSX01000010.1"/>
</dbReference>
<reference evidence="1" key="2">
    <citation type="submission" date="2020-09" db="EMBL/GenBank/DDBJ databases">
        <authorList>
            <person name="Sun Q."/>
            <person name="Ohkuma M."/>
        </authorList>
    </citation>
    <scope>NUCLEOTIDE SEQUENCE</scope>
    <source>
        <strain evidence="1">JCM 4346</strain>
    </source>
</reference>
<dbReference type="Proteomes" id="UP000658320">
    <property type="component" value="Unassembled WGS sequence"/>
</dbReference>
<comment type="caution">
    <text evidence="1">The sequence shown here is derived from an EMBL/GenBank/DDBJ whole genome shotgun (WGS) entry which is preliminary data.</text>
</comment>
<name>A0A918FD47_9ACTN</name>
<dbReference type="InterPro" id="IPR027417">
    <property type="entry name" value="P-loop_NTPase"/>
</dbReference>
<protein>
    <submittedName>
        <fullName evidence="1">Phage terminase large subunit</fullName>
    </submittedName>
</protein>
<dbReference type="Pfam" id="PF03237">
    <property type="entry name" value="Terminase_6N"/>
    <property type="match status" value="1"/>
</dbReference>
<dbReference type="NCBIfam" id="TIGR01547">
    <property type="entry name" value="phage_term_2"/>
    <property type="match status" value="1"/>
</dbReference>
<organism evidence="1 2">
    <name type="scientific">Streptomyces aurantiogriseus</name>
    <dbReference type="NCBI Taxonomy" id="66870"/>
    <lineage>
        <taxon>Bacteria</taxon>
        <taxon>Bacillati</taxon>
        <taxon>Actinomycetota</taxon>
        <taxon>Actinomycetes</taxon>
        <taxon>Kitasatosporales</taxon>
        <taxon>Streptomycetaceae</taxon>
        <taxon>Streptomyces</taxon>
    </lineage>
</organism>
<evidence type="ECO:0000313" key="1">
    <source>
        <dbReference type="EMBL" id="GGR24102.1"/>
    </source>
</evidence>
<sequence length="439" mass="49443">MPTSTARSTQFLLERFSPKQILSIAAANRRINLWEGAVSSGKTIASLWAWLTFVESASTSGELVMIGKTRDSVYRNALQPLMNPEIFEDLALQVDYNPGAPTARIFGRLVHVIGANDVKSENKIRGMTCVGAYVDEATLLPETFWDMLRTRMRAPGARIFATTNPDAPTHWLREKFIDDPDIRRSMRVFSFELDDNIHLTADYVEETKRMYSGLFYRRFILGEWCAAEGAVFDMFDRARHVVDILPPITRWLSLGVDYGTSNPTHAVLVGFGNDGCLYAAAEWRYDGRKAQRQITDVEASERLRAWLSTVSPPGTRERGIRPDIVAVDPSAASFHAQLRQDGLSPRPAHNKVLSGIRILMALFAADKLRIHSSCKELLKEIDGYVWDPRATEKGEDAPLKQNDHGVDALRYAIKTTQHIWRPQINIPLSQGDREDERAA</sequence>
<dbReference type="EMBL" id="BMSX01000010">
    <property type="protein sequence ID" value="GGR24102.1"/>
    <property type="molecule type" value="Genomic_DNA"/>
</dbReference>
<dbReference type="Gene3D" id="3.40.50.300">
    <property type="entry name" value="P-loop containing nucleotide triphosphate hydrolases"/>
    <property type="match status" value="1"/>
</dbReference>